<accession>A0AAV9DTP6</accession>
<reference evidence="7" key="1">
    <citation type="journal article" date="2023" name="Nat. Commun.">
        <title>Diploid and tetraploid genomes of Acorus and the evolution of monocots.</title>
        <authorList>
            <person name="Ma L."/>
            <person name="Liu K.W."/>
            <person name="Li Z."/>
            <person name="Hsiao Y.Y."/>
            <person name="Qi Y."/>
            <person name="Fu T."/>
            <person name="Tang G.D."/>
            <person name="Zhang D."/>
            <person name="Sun W.H."/>
            <person name="Liu D.K."/>
            <person name="Li Y."/>
            <person name="Chen G.Z."/>
            <person name="Liu X.D."/>
            <person name="Liao X.Y."/>
            <person name="Jiang Y.T."/>
            <person name="Yu X."/>
            <person name="Hao Y."/>
            <person name="Huang J."/>
            <person name="Zhao X.W."/>
            <person name="Ke S."/>
            <person name="Chen Y.Y."/>
            <person name="Wu W.L."/>
            <person name="Hsu J.L."/>
            <person name="Lin Y.F."/>
            <person name="Huang M.D."/>
            <person name="Li C.Y."/>
            <person name="Huang L."/>
            <person name="Wang Z.W."/>
            <person name="Zhao X."/>
            <person name="Zhong W.Y."/>
            <person name="Peng D.H."/>
            <person name="Ahmad S."/>
            <person name="Lan S."/>
            <person name="Zhang J.S."/>
            <person name="Tsai W.C."/>
            <person name="Van de Peer Y."/>
            <person name="Liu Z.J."/>
        </authorList>
    </citation>
    <scope>NUCLEOTIDE SEQUENCE</scope>
    <source>
        <strain evidence="7">CP</strain>
    </source>
</reference>
<dbReference type="Gene3D" id="3.30.40.10">
    <property type="entry name" value="Zinc/RING finger domain, C3HC4 (zinc finger)"/>
    <property type="match status" value="1"/>
</dbReference>
<gene>
    <name evidence="7" type="primary">PUB24</name>
    <name evidence="7" type="ORF">QJS10_CPB11g00683</name>
</gene>
<dbReference type="EC" id="2.3.2.27" evidence="5"/>
<sequence length="354" mass="39277">MTDPVTVITGVTFDRHSIHRWISIYGHSTCPVTNQPLSDPSLTPNSTLLRLIHSWTSQHLSPPPPQSLPIDIGQLVKCIRELTKEAKAAPPSPTKPSNSSLMKIKNLIQEDDFNRSRFEQAGLVPLLASLASSSSQLRNDAIDILGAIKPSKESLKKACERDNGGLIAALSNTVSSHLCNHRAKIESTHLLKSVFEAIGDAQKKDLRLGLFEGLAEMLKDQNSDRLTTMLALSVLLELLPCGSKNRVRVVEAGTVEVLVELVAECGSGDWRRCEVMVAVLERVCSRAEGRRALGGHPMGIAAVARKLMKVSRVVDDRVTRVLLRLYEIGRWEGYVKQKKDSQIWIVQMRWDGWW</sequence>
<dbReference type="GO" id="GO:0061630">
    <property type="term" value="F:ubiquitin protein ligase activity"/>
    <property type="evidence" value="ECO:0007669"/>
    <property type="project" value="UniProtKB-UniRule"/>
</dbReference>
<dbReference type="Pfam" id="PF04564">
    <property type="entry name" value="U-box"/>
    <property type="match status" value="1"/>
</dbReference>
<keyword evidence="4 5" id="KW-0833">Ubl conjugation pathway</keyword>
<evidence type="ECO:0000259" key="6">
    <source>
        <dbReference type="PROSITE" id="PS51698"/>
    </source>
</evidence>
<reference evidence="7" key="2">
    <citation type="submission" date="2023-06" db="EMBL/GenBank/DDBJ databases">
        <authorList>
            <person name="Ma L."/>
            <person name="Liu K.-W."/>
            <person name="Li Z."/>
            <person name="Hsiao Y.-Y."/>
            <person name="Qi Y."/>
            <person name="Fu T."/>
            <person name="Tang G."/>
            <person name="Zhang D."/>
            <person name="Sun W.-H."/>
            <person name="Liu D.-K."/>
            <person name="Li Y."/>
            <person name="Chen G.-Z."/>
            <person name="Liu X.-D."/>
            <person name="Liao X.-Y."/>
            <person name="Jiang Y.-T."/>
            <person name="Yu X."/>
            <person name="Hao Y."/>
            <person name="Huang J."/>
            <person name="Zhao X.-W."/>
            <person name="Ke S."/>
            <person name="Chen Y.-Y."/>
            <person name="Wu W.-L."/>
            <person name="Hsu J.-L."/>
            <person name="Lin Y.-F."/>
            <person name="Huang M.-D."/>
            <person name="Li C.-Y."/>
            <person name="Huang L."/>
            <person name="Wang Z.-W."/>
            <person name="Zhao X."/>
            <person name="Zhong W.-Y."/>
            <person name="Peng D.-H."/>
            <person name="Ahmad S."/>
            <person name="Lan S."/>
            <person name="Zhang J.-S."/>
            <person name="Tsai W.-C."/>
            <person name="Van De Peer Y."/>
            <person name="Liu Z.-J."/>
        </authorList>
    </citation>
    <scope>NUCLEOTIDE SEQUENCE</scope>
    <source>
        <strain evidence="7">CP</strain>
        <tissue evidence="7">Leaves</tissue>
    </source>
</reference>
<dbReference type="SUPFAM" id="SSF57850">
    <property type="entry name" value="RING/U-box"/>
    <property type="match status" value="1"/>
</dbReference>
<keyword evidence="3 5" id="KW-0808">Transferase</keyword>
<name>A0AAV9DTP6_ACOCL</name>
<dbReference type="Gene3D" id="1.25.10.10">
    <property type="entry name" value="Leucine-rich Repeat Variant"/>
    <property type="match status" value="1"/>
</dbReference>
<dbReference type="InterPro" id="IPR003613">
    <property type="entry name" value="Ubox_domain"/>
</dbReference>
<proteinExistence type="predicted"/>
<comment type="pathway">
    <text evidence="2 5">Protein modification; protein ubiquitination.</text>
</comment>
<evidence type="ECO:0000256" key="5">
    <source>
        <dbReference type="RuleBase" id="RU369093"/>
    </source>
</evidence>
<dbReference type="PROSITE" id="PS51698">
    <property type="entry name" value="U_BOX"/>
    <property type="match status" value="1"/>
</dbReference>
<dbReference type="PANTHER" id="PTHR22849">
    <property type="entry name" value="WDSAM1 PROTEIN"/>
    <property type="match status" value="1"/>
</dbReference>
<evidence type="ECO:0000313" key="8">
    <source>
        <dbReference type="Proteomes" id="UP001180020"/>
    </source>
</evidence>
<organism evidence="7 8">
    <name type="scientific">Acorus calamus</name>
    <name type="common">Sweet flag</name>
    <dbReference type="NCBI Taxonomy" id="4465"/>
    <lineage>
        <taxon>Eukaryota</taxon>
        <taxon>Viridiplantae</taxon>
        <taxon>Streptophyta</taxon>
        <taxon>Embryophyta</taxon>
        <taxon>Tracheophyta</taxon>
        <taxon>Spermatophyta</taxon>
        <taxon>Magnoliopsida</taxon>
        <taxon>Liliopsida</taxon>
        <taxon>Acoraceae</taxon>
        <taxon>Acorus</taxon>
    </lineage>
</organism>
<dbReference type="SMART" id="SM00504">
    <property type="entry name" value="Ubox"/>
    <property type="match status" value="1"/>
</dbReference>
<comment type="caution">
    <text evidence="7">The sequence shown here is derived from an EMBL/GenBank/DDBJ whole genome shotgun (WGS) entry which is preliminary data.</text>
</comment>
<dbReference type="Pfam" id="PF25598">
    <property type="entry name" value="ARM_PUB"/>
    <property type="match status" value="1"/>
</dbReference>
<dbReference type="SUPFAM" id="SSF48371">
    <property type="entry name" value="ARM repeat"/>
    <property type="match status" value="1"/>
</dbReference>
<dbReference type="InterPro" id="IPR013083">
    <property type="entry name" value="Znf_RING/FYVE/PHD"/>
</dbReference>
<dbReference type="PANTHER" id="PTHR22849:SF164">
    <property type="entry name" value="U-BOX DOMAIN-CONTAINING PROTEIN"/>
    <property type="match status" value="1"/>
</dbReference>
<comment type="function">
    <text evidence="5">Functions as an E3 ubiquitin ligase.</text>
</comment>
<dbReference type="AlphaFoldDB" id="A0AAV9DTP6"/>
<feature type="domain" description="U-box" evidence="6">
    <location>
        <begin position="1"/>
        <end position="62"/>
    </location>
</feature>
<dbReference type="InterPro" id="IPR058678">
    <property type="entry name" value="ARM_PUB"/>
</dbReference>
<evidence type="ECO:0000256" key="3">
    <source>
        <dbReference type="ARBA" id="ARBA00022679"/>
    </source>
</evidence>
<dbReference type="EMBL" id="JAUJYO010000011">
    <property type="protein sequence ID" value="KAK1304254.1"/>
    <property type="molecule type" value="Genomic_DNA"/>
</dbReference>
<dbReference type="InterPro" id="IPR011989">
    <property type="entry name" value="ARM-like"/>
</dbReference>
<protein>
    <recommendedName>
        <fullName evidence="5 6">U-box domain-containing protein</fullName>
        <ecNumber evidence="5">2.3.2.27</ecNumber>
    </recommendedName>
    <alternativeName>
        <fullName evidence="5">RING-type E3 ubiquitin transferase PUB</fullName>
    </alternativeName>
</protein>
<dbReference type="InterPro" id="IPR045185">
    <property type="entry name" value="PUB22/23/24-like"/>
</dbReference>
<evidence type="ECO:0000256" key="4">
    <source>
        <dbReference type="ARBA" id="ARBA00022786"/>
    </source>
</evidence>
<keyword evidence="8" id="KW-1185">Reference proteome</keyword>
<evidence type="ECO:0000313" key="7">
    <source>
        <dbReference type="EMBL" id="KAK1304254.1"/>
    </source>
</evidence>
<evidence type="ECO:0000256" key="2">
    <source>
        <dbReference type="ARBA" id="ARBA00004906"/>
    </source>
</evidence>
<dbReference type="GO" id="GO:0016567">
    <property type="term" value="P:protein ubiquitination"/>
    <property type="evidence" value="ECO:0007669"/>
    <property type="project" value="UniProtKB-UniRule"/>
</dbReference>
<dbReference type="Proteomes" id="UP001180020">
    <property type="component" value="Unassembled WGS sequence"/>
</dbReference>
<dbReference type="InterPro" id="IPR016024">
    <property type="entry name" value="ARM-type_fold"/>
</dbReference>
<evidence type="ECO:0000256" key="1">
    <source>
        <dbReference type="ARBA" id="ARBA00000900"/>
    </source>
</evidence>
<comment type="catalytic activity">
    <reaction evidence="1 5">
        <text>S-ubiquitinyl-[E2 ubiquitin-conjugating enzyme]-L-cysteine + [acceptor protein]-L-lysine = [E2 ubiquitin-conjugating enzyme]-L-cysteine + N(6)-ubiquitinyl-[acceptor protein]-L-lysine.</text>
        <dbReference type="EC" id="2.3.2.27"/>
    </reaction>
</comment>